<protein>
    <recommendedName>
        <fullName evidence="4">PE domain-containing protein</fullName>
    </recommendedName>
</protein>
<feature type="region of interest" description="Disordered" evidence="1">
    <location>
        <begin position="30"/>
        <end position="50"/>
    </location>
</feature>
<evidence type="ECO:0000313" key="3">
    <source>
        <dbReference type="Proteomes" id="UP000621500"/>
    </source>
</evidence>
<sequence>MTDALNVDLTALIRYGDEVRSTGNEIVAAQRAHRSQPPVPVSSFGNSGSGAAVHEVAERALETAHTALDRLAEVLHGDAELLQLTAFSYHEASQWEGARHRPPPGRS</sequence>
<comment type="caution">
    <text evidence="2">The sequence shown here is derived from an EMBL/GenBank/DDBJ whole genome shotgun (WGS) entry which is preliminary data.</text>
</comment>
<dbReference type="RefSeq" id="WP_203855764.1">
    <property type="nucleotide sequence ID" value="NZ_BAAAZQ010000002.1"/>
</dbReference>
<keyword evidence="3" id="KW-1185">Reference proteome</keyword>
<evidence type="ECO:0008006" key="4">
    <source>
        <dbReference type="Google" id="ProtNLM"/>
    </source>
</evidence>
<evidence type="ECO:0000256" key="1">
    <source>
        <dbReference type="SAM" id="MobiDB-lite"/>
    </source>
</evidence>
<accession>A0ABQ4EHA0</accession>
<organism evidence="2 3">
    <name type="scientific">Plantactinospora mayteni</name>
    <dbReference type="NCBI Taxonomy" id="566021"/>
    <lineage>
        <taxon>Bacteria</taxon>
        <taxon>Bacillati</taxon>
        <taxon>Actinomycetota</taxon>
        <taxon>Actinomycetes</taxon>
        <taxon>Micromonosporales</taxon>
        <taxon>Micromonosporaceae</taxon>
        <taxon>Plantactinospora</taxon>
    </lineage>
</organism>
<gene>
    <name evidence="2" type="ORF">Pma05_06860</name>
</gene>
<name>A0ABQ4EHA0_9ACTN</name>
<evidence type="ECO:0000313" key="2">
    <source>
        <dbReference type="EMBL" id="GIG94113.1"/>
    </source>
</evidence>
<dbReference type="EMBL" id="BONX01000003">
    <property type="protein sequence ID" value="GIG94113.1"/>
    <property type="molecule type" value="Genomic_DNA"/>
</dbReference>
<dbReference type="Proteomes" id="UP000621500">
    <property type="component" value="Unassembled WGS sequence"/>
</dbReference>
<proteinExistence type="predicted"/>
<reference evidence="2 3" key="1">
    <citation type="submission" date="2021-01" db="EMBL/GenBank/DDBJ databases">
        <title>Whole genome shotgun sequence of Plantactinospora mayteni NBRC 109088.</title>
        <authorList>
            <person name="Komaki H."/>
            <person name="Tamura T."/>
        </authorList>
    </citation>
    <scope>NUCLEOTIDE SEQUENCE [LARGE SCALE GENOMIC DNA]</scope>
    <source>
        <strain evidence="2 3">NBRC 109088</strain>
    </source>
</reference>